<keyword evidence="1" id="KW-1133">Transmembrane helix</keyword>
<accession>A0A1G4R8B0</accession>
<evidence type="ECO:0000313" key="3">
    <source>
        <dbReference type="Proteomes" id="UP000198601"/>
    </source>
</evidence>
<sequence length="62" mass="7443">MKRSYRGVILLSIVLLLNIIFTQYTVNHYYFENYKLVILFAALNVLLFPIALFIYKKEVKNR</sequence>
<keyword evidence="3" id="KW-1185">Reference proteome</keyword>
<dbReference type="EMBL" id="FMTT01000013">
    <property type="protein sequence ID" value="SCW52987.1"/>
    <property type="molecule type" value="Genomic_DNA"/>
</dbReference>
<dbReference type="AlphaFoldDB" id="A0A1G4R8B0"/>
<gene>
    <name evidence="2" type="ORF">SAMN04487970_101321</name>
</gene>
<feature type="transmembrane region" description="Helical" evidence="1">
    <location>
        <begin position="36"/>
        <end position="55"/>
    </location>
</feature>
<evidence type="ECO:0000256" key="1">
    <source>
        <dbReference type="SAM" id="Phobius"/>
    </source>
</evidence>
<dbReference type="RefSeq" id="WP_090671007.1">
    <property type="nucleotide sequence ID" value="NZ_FMTT01000013.1"/>
</dbReference>
<evidence type="ECO:0000313" key="2">
    <source>
        <dbReference type="EMBL" id="SCW52987.1"/>
    </source>
</evidence>
<reference evidence="3" key="1">
    <citation type="submission" date="2016-10" db="EMBL/GenBank/DDBJ databases">
        <authorList>
            <person name="Varghese N."/>
            <person name="Submissions S."/>
        </authorList>
    </citation>
    <scope>NUCLEOTIDE SEQUENCE [LARGE SCALE GENOMIC DNA]</scope>
    <source>
        <strain evidence="3">CGMCC 1.8946</strain>
    </source>
</reference>
<proteinExistence type="predicted"/>
<protein>
    <submittedName>
        <fullName evidence="2">Uncharacterized protein</fullName>
    </submittedName>
</protein>
<keyword evidence="1" id="KW-0472">Membrane</keyword>
<name>A0A1G4R8B0_9BACL</name>
<organism evidence="2 3">
    <name type="scientific">Paenibacillus tianmuensis</name>
    <dbReference type="NCBI Taxonomy" id="624147"/>
    <lineage>
        <taxon>Bacteria</taxon>
        <taxon>Bacillati</taxon>
        <taxon>Bacillota</taxon>
        <taxon>Bacilli</taxon>
        <taxon>Bacillales</taxon>
        <taxon>Paenibacillaceae</taxon>
        <taxon>Paenibacillus</taxon>
    </lineage>
</organism>
<dbReference type="STRING" id="624147.SAMN04487970_101321"/>
<feature type="transmembrane region" description="Helical" evidence="1">
    <location>
        <begin position="7"/>
        <end position="24"/>
    </location>
</feature>
<dbReference type="Proteomes" id="UP000198601">
    <property type="component" value="Unassembled WGS sequence"/>
</dbReference>
<keyword evidence="1" id="KW-0812">Transmembrane</keyword>
<dbReference type="OrthoDB" id="2664144at2"/>